<dbReference type="Proteomes" id="UP000221538">
    <property type="component" value="Unassembled WGS sequence"/>
</dbReference>
<sequence>MTEEATTVRNLEAQEAADRASTYEHGWSSAIEQDFAPKGLNEDTVRFISAKKQEPEWLLEWRLKAFAMWRQMEAPDWAKLNIPPIDYQDAYYYAEPKKKAELESLDELDPEIRATYEKLGIPIAEQEVLAGVKNSRKVAVDAVFDSVSVATTFRKELEEAGVIFRSISEAVREYPDLVKKWLGKVVPMHDNYFATLNCAVFSDGTFVYIPKGVRCPMELSTYFRINAENTGQFERTLIVADEGSYVSYLEGCTAPMRDENQLHAAVVELVALDDAEIKYSTVQNWYPGDENGKGGIYNFVTKRALCQGRNSKVSWTQVETGSAITWKYPSCVLNGENSVGEFYSVALTNNLQQADTGTKMIHNGKGSRSTIVSKGISVGRSNNTYRGLVRVAPGAEGVRNFTQCDSLLLGDQCGAHTVPYIEVRNPSAQIEHEATTSKISDDQLFYAMQRGLDQEAAVSLIVNGFAREVLQQLPMEFAVEAQKLLGISLEGSVG</sequence>
<gene>
    <name evidence="4" type="ORF">SFOMI_0745</name>
</gene>
<name>A0A292Z078_SPHSA</name>
<dbReference type="InterPro" id="IPR037284">
    <property type="entry name" value="SUF_FeS_clus_asmbl_SufBD_sf"/>
</dbReference>
<dbReference type="Pfam" id="PF01458">
    <property type="entry name" value="SUFBD_core"/>
    <property type="match status" value="1"/>
</dbReference>
<reference evidence="4 5" key="2">
    <citation type="journal article" date="2013" name="Environ. Sci. Technol.">
        <title>The 4-tert-butylphenol-utilizing bacterium Sphingobium fuliginis OMI can degrade bisphenols via phenolic ring hydroxylation and meta-cleavage pathway.</title>
        <authorList>
            <person name="Ogata Y."/>
            <person name="Goda S."/>
            <person name="Toyama T."/>
            <person name="Sei K."/>
            <person name="Ike M."/>
        </authorList>
    </citation>
    <scope>NUCLEOTIDE SEQUENCE [LARGE SCALE GENOMIC DNA]</scope>
    <source>
        <strain evidence="4 5">OMI</strain>
    </source>
</reference>
<dbReference type="RefSeq" id="WP_099185406.1">
    <property type="nucleotide sequence ID" value="NZ_BEWI01000030.1"/>
</dbReference>
<reference evidence="4 5" key="1">
    <citation type="journal article" date="2013" name="Biodegradation">
        <title>Occurrence of 4-tert-butylphenol (4-t-BP) biodegradation in an aquatic sample caused by the presence of Spirodela polyrrhiza and isolation of a 4-t-BP-utilizing bacterium.</title>
        <authorList>
            <person name="Ogata Y."/>
            <person name="Toyama T."/>
            <person name="Yu N."/>
            <person name="Wang X."/>
            <person name="Sei K."/>
            <person name="Ike M."/>
        </authorList>
    </citation>
    <scope>NUCLEOTIDE SEQUENCE [LARGE SCALE GENOMIC DNA]</scope>
    <source>
        <strain evidence="4 5">OMI</strain>
    </source>
</reference>
<dbReference type="InterPro" id="IPR000825">
    <property type="entry name" value="SUF_FeS_clus_asmbl_SufBD_core"/>
</dbReference>
<dbReference type="GO" id="GO:0016226">
    <property type="term" value="P:iron-sulfur cluster assembly"/>
    <property type="evidence" value="ECO:0007669"/>
    <property type="project" value="InterPro"/>
</dbReference>
<comment type="caution">
    <text evidence="4">The sequence shown here is derived from an EMBL/GenBank/DDBJ whole genome shotgun (WGS) entry which is preliminary data.</text>
</comment>
<feature type="domain" description="SUF system FeS cluster assembly SufBD N-terminal" evidence="3">
    <location>
        <begin position="111"/>
        <end position="215"/>
    </location>
</feature>
<evidence type="ECO:0000259" key="3">
    <source>
        <dbReference type="Pfam" id="PF19295"/>
    </source>
</evidence>
<feature type="domain" description="SUF system FeS cluster assembly SufBD core" evidence="2">
    <location>
        <begin position="223"/>
        <end position="465"/>
    </location>
</feature>
<evidence type="ECO:0000256" key="1">
    <source>
        <dbReference type="ARBA" id="ARBA00043967"/>
    </source>
</evidence>
<organism evidence="4 5">
    <name type="scientific">Sphingobium fuliginis (strain ATCC 27551)</name>
    <dbReference type="NCBI Taxonomy" id="336203"/>
    <lineage>
        <taxon>Bacteria</taxon>
        <taxon>Pseudomonadati</taxon>
        <taxon>Pseudomonadota</taxon>
        <taxon>Alphaproteobacteria</taxon>
        <taxon>Sphingomonadales</taxon>
        <taxon>Sphingomonadaceae</taxon>
        <taxon>Sphingobium</taxon>
    </lineage>
</organism>
<dbReference type="AlphaFoldDB" id="A0A292Z078"/>
<evidence type="ECO:0000313" key="5">
    <source>
        <dbReference type="Proteomes" id="UP000221538"/>
    </source>
</evidence>
<dbReference type="PANTHER" id="PTHR30508">
    <property type="entry name" value="FES CLUSTER ASSEMBLY PROTEIN SUF"/>
    <property type="match status" value="1"/>
</dbReference>
<proteinExistence type="inferred from homology"/>
<evidence type="ECO:0000259" key="2">
    <source>
        <dbReference type="Pfam" id="PF01458"/>
    </source>
</evidence>
<dbReference type="Pfam" id="PF19295">
    <property type="entry name" value="SufBD_N"/>
    <property type="match status" value="1"/>
</dbReference>
<dbReference type="NCBIfam" id="TIGR01980">
    <property type="entry name" value="sufB"/>
    <property type="match status" value="1"/>
</dbReference>
<protein>
    <submittedName>
        <fullName evidence="4">Iron-sulfur cluster assembly protein SufB</fullName>
    </submittedName>
</protein>
<dbReference type="EMBL" id="BEWI01000030">
    <property type="protein sequence ID" value="GAY20222.1"/>
    <property type="molecule type" value="Genomic_DNA"/>
</dbReference>
<evidence type="ECO:0000313" key="4">
    <source>
        <dbReference type="EMBL" id="GAY20222.1"/>
    </source>
</evidence>
<accession>A0A292Z078</accession>
<dbReference type="PANTHER" id="PTHR30508:SF1">
    <property type="entry name" value="UPF0051 PROTEIN ABCI8, CHLOROPLASTIC-RELATED"/>
    <property type="match status" value="1"/>
</dbReference>
<dbReference type="InterPro" id="IPR045595">
    <property type="entry name" value="SufBD_N"/>
</dbReference>
<dbReference type="InterPro" id="IPR010231">
    <property type="entry name" value="SUF_FeS_clus_asmbl_SufB"/>
</dbReference>
<dbReference type="NCBIfam" id="NF008773">
    <property type="entry name" value="PRK11814.1"/>
    <property type="match status" value="1"/>
</dbReference>
<comment type="similarity">
    <text evidence="1">Belongs to the iron-sulfur cluster assembly SufBD family.</text>
</comment>
<dbReference type="InterPro" id="IPR055346">
    <property type="entry name" value="Fe-S_cluster_assembly_SufBD"/>
</dbReference>
<dbReference type="SUPFAM" id="SSF101960">
    <property type="entry name" value="Stabilizer of iron transporter SufD"/>
    <property type="match status" value="1"/>
</dbReference>